<dbReference type="SUPFAM" id="SSF51735">
    <property type="entry name" value="NAD(P)-binding Rossmann-fold domains"/>
    <property type="match status" value="1"/>
</dbReference>
<dbReference type="KEGG" id="lsz:JCM16776_1122"/>
<evidence type="ECO:0000259" key="3">
    <source>
        <dbReference type="Pfam" id="PF01408"/>
    </source>
</evidence>
<dbReference type="GO" id="GO:0000166">
    <property type="term" value="F:nucleotide binding"/>
    <property type="evidence" value="ECO:0007669"/>
    <property type="project" value="InterPro"/>
</dbReference>
<keyword evidence="6" id="KW-1185">Reference proteome</keyword>
<dbReference type="GO" id="GO:0016491">
    <property type="term" value="F:oxidoreductase activity"/>
    <property type="evidence" value="ECO:0007669"/>
    <property type="project" value="UniProtKB-KW"/>
</dbReference>
<dbReference type="Proteomes" id="UP000322617">
    <property type="component" value="Chromosome"/>
</dbReference>
<dbReference type="RefSeq" id="WP_018449904.1">
    <property type="nucleotide sequence ID" value="NZ_AP019827.1"/>
</dbReference>
<dbReference type="SUPFAM" id="SSF55347">
    <property type="entry name" value="Glyceraldehyde-3-phosphate dehydrogenase-like, C-terminal domain"/>
    <property type="match status" value="1"/>
</dbReference>
<dbReference type="EMBL" id="AP019827">
    <property type="protein sequence ID" value="BBM40902.1"/>
    <property type="molecule type" value="Genomic_DNA"/>
</dbReference>
<name>A0A510JNI2_9FUSO</name>
<organism evidence="5 6">
    <name type="scientific">Leptotrichia shahii</name>
    <dbReference type="NCBI Taxonomy" id="157691"/>
    <lineage>
        <taxon>Bacteria</taxon>
        <taxon>Fusobacteriati</taxon>
        <taxon>Fusobacteriota</taxon>
        <taxon>Fusobacteriia</taxon>
        <taxon>Fusobacteriales</taxon>
        <taxon>Leptotrichiaceae</taxon>
        <taxon>Leptotrichia</taxon>
    </lineage>
</organism>
<sequence length="329" mass="37492">MGEKIEKELKWAVLGTGIIANEMAQALEKMGKKLYAVANRTHSKAVEFAEKYGVQKVYDKIEDMFTDEKTDIIYITTPHNTHIKFMIEALKNRKHVLCEKSITLNSEELEEAVKIAKEKNLILGEAMTIFNMPLYTKLLEIVNSGKLGDVKMIQVNFGSYKEYDMNNRFFNRNLAGGALLDIGVYAISIARLFMTSKPDNVLSQVKYAPTGVDEQASIIMMNKEQQMSTIALTLHSKQPKRVVIACEKAYIEITEYPRADKAKIVYTETGEVEEITAGMTSNALQYELQNMEESVKTGINKMKLEYTIDIMDIMTKLRKEWGMTYPEEE</sequence>
<comment type="similarity">
    <text evidence="1">Belongs to the Gfo/Idh/MocA family.</text>
</comment>
<evidence type="ECO:0000256" key="1">
    <source>
        <dbReference type="ARBA" id="ARBA00010928"/>
    </source>
</evidence>
<keyword evidence="2" id="KW-0560">Oxidoreductase</keyword>
<feature type="domain" description="GFO/IDH/MocA-like oxidoreductase" evidence="4">
    <location>
        <begin position="136"/>
        <end position="251"/>
    </location>
</feature>
<dbReference type="Gene3D" id="3.40.50.720">
    <property type="entry name" value="NAD(P)-binding Rossmann-like Domain"/>
    <property type="match status" value="1"/>
</dbReference>
<dbReference type="Gene3D" id="3.30.360.10">
    <property type="entry name" value="Dihydrodipicolinate Reductase, domain 2"/>
    <property type="match status" value="1"/>
</dbReference>
<dbReference type="InterPro" id="IPR000683">
    <property type="entry name" value="Gfo/Idh/MocA-like_OxRdtase_N"/>
</dbReference>
<gene>
    <name evidence="5" type="primary">iolU</name>
    <name evidence="5" type="ORF">JCM16776_1122</name>
</gene>
<dbReference type="PANTHER" id="PTHR22604:SF105">
    <property type="entry name" value="TRANS-1,2-DIHYDROBENZENE-1,2-DIOL DEHYDROGENASE"/>
    <property type="match status" value="1"/>
</dbReference>
<accession>A0A510JNI2</accession>
<evidence type="ECO:0000256" key="2">
    <source>
        <dbReference type="ARBA" id="ARBA00023002"/>
    </source>
</evidence>
<evidence type="ECO:0000313" key="6">
    <source>
        <dbReference type="Proteomes" id="UP000322617"/>
    </source>
</evidence>
<dbReference type="AlphaFoldDB" id="A0A510JNI2"/>
<protein>
    <submittedName>
        <fullName evidence="5">Scyllo-inositol 2-dehydrogenase (NADP(+)) IolU</fullName>
    </submittedName>
</protein>
<dbReference type="Pfam" id="PF01408">
    <property type="entry name" value="GFO_IDH_MocA"/>
    <property type="match status" value="1"/>
</dbReference>
<dbReference type="OrthoDB" id="9815825at2"/>
<dbReference type="Pfam" id="PF22725">
    <property type="entry name" value="GFO_IDH_MocA_C3"/>
    <property type="match status" value="1"/>
</dbReference>
<reference evidence="5 6" key="1">
    <citation type="submission" date="2019-07" db="EMBL/GenBank/DDBJ databases">
        <title>Complete Genome Sequence of Leptotrichia shahii Strain JCM 16776.</title>
        <authorList>
            <person name="Watanabe S."/>
            <person name="Cui L."/>
        </authorList>
    </citation>
    <scope>NUCLEOTIDE SEQUENCE [LARGE SCALE GENOMIC DNA]</scope>
    <source>
        <strain evidence="5 6">JCM16776</strain>
    </source>
</reference>
<dbReference type="InterPro" id="IPR055170">
    <property type="entry name" value="GFO_IDH_MocA-like_dom"/>
</dbReference>
<proteinExistence type="inferred from homology"/>
<evidence type="ECO:0000313" key="5">
    <source>
        <dbReference type="EMBL" id="BBM40902.1"/>
    </source>
</evidence>
<dbReference type="InterPro" id="IPR036291">
    <property type="entry name" value="NAD(P)-bd_dom_sf"/>
</dbReference>
<feature type="domain" description="Gfo/Idh/MocA-like oxidoreductase N-terminal" evidence="3">
    <location>
        <begin position="9"/>
        <end position="124"/>
    </location>
</feature>
<dbReference type="InterPro" id="IPR050984">
    <property type="entry name" value="Gfo/Idh/MocA_domain"/>
</dbReference>
<evidence type="ECO:0000259" key="4">
    <source>
        <dbReference type="Pfam" id="PF22725"/>
    </source>
</evidence>
<dbReference type="PANTHER" id="PTHR22604">
    <property type="entry name" value="OXIDOREDUCTASES"/>
    <property type="match status" value="1"/>
</dbReference>
<dbReference type="STRING" id="1122172.GCA_000373045_00287"/>